<keyword evidence="1" id="KW-1133">Transmembrane helix</keyword>
<dbReference type="AlphaFoldDB" id="A0A1G2NEH4"/>
<sequence length="156" mass="16604">MSIRELLRKSKVLAGHTINAIVKKDTFVGIIIILVGTASFGLGRLSKIEDTRPNIEISGPIEEITYDTKGGIDDYAKNTGEISQKENFAAVSANIKESASTGKSGEVVASKSGEKYHFPWCSGAKRIAVANKITFPSIESARAAGYTPAANCKGLK</sequence>
<feature type="transmembrane region" description="Helical" evidence="1">
    <location>
        <begin position="27"/>
        <end position="45"/>
    </location>
</feature>
<dbReference type="Proteomes" id="UP000176221">
    <property type="component" value="Unassembled WGS sequence"/>
</dbReference>
<keyword evidence="1" id="KW-0812">Transmembrane</keyword>
<gene>
    <name evidence="2" type="ORF">A2928_03475</name>
</gene>
<evidence type="ECO:0000256" key="1">
    <source>
        <dbReference type="SAM" id="Phobius"/>
    </source>
</evidence>
<comment type="caution">
    <text evidence="2">The sequence shown here is derived from an EMBL/GenBank/DDBJ whole genome shotgun (WGS) entry which is preliminary data.</text>
</comment>
<reference evidence="2 3" key="1">
    <citation type="journal article" date="2016" name="Nat. Commun.">
        <title>Thousands of microbial genomes shed light on interconnected biogeochemical processes in an aquifer system.</title>
        <authorList>
            <person name="Anantharaman K."/>
            <person name="Brown C.T."/>
            <person name="Hug L.A."/>
            <person name="Sharon I."/>
            <person name="Castelle C.J."/>
            <person name="Probst A.J."/>
            <person name="Thomas B.C."/>
            <person name="Singh A."/>
            <person name="Wilkins M.J."/>
            <person name="Karaoz U."/>
            <person name="Brodie E.L."/>
            <person name="Williams K.H."/>
            <person name="Hubbard S.S."/>
            <person name="Banfield J.F."/>
        </authorList>
    </citation>
    <scope>NUCLEOTIDE SEQUENCE [LARGE SCALE GENOMIC DNA]</scope>
</reference>
<accession>A0A1G2NEH4</accession>
<evidence type="ECO:0000313" key="3">
    <source>
        <dbReference type="Proteomes" id="UP000176221"/>
    </source>
</evidence>
<dbReference type="Gene3D" id="3.40.10.10">
    <property type="entry name" value="DNA Methylphosphotriester Repair Domain"/>
    <property type="match status" value="1"/>
</dbReference>
<evidence type="ECO:0008006" key="4">
    <source>
        <dbReference type="Google" id="ProtNLM"/>
    </source>
</evidence>
<dbReference type="SUPFAM" id="SSF57884">
    <property type="entry name" value="Ada DNA repair protein, N-terminal domain (N-Ada 10)"/>
    <property type="match status" value="1"/>
</dbReference>
<name>A0A1G2NEH4_9BACT</name>
<organism evidence="2 3">
    <name type="scientific">Candidatus Taylorbacteria bacterium RIFCSPLOWO2_01_FULL_45_15b</name>
    <dbReference type="NCBI Taxonomy" id="1802319"/>
    <lineage>
        <taxon>Bacteria</taxon>
        <taxon>Candidatus Tayloriibacteriota</taxon>
    </lineage>
</organism>
<protein>
    <recommendedName>
        <fullName evidence="4">Ada DNA repair metal-binding domain-containing protein</fullName>
    </recommendedName>
</protein>
<evidence type="ECO:0000313" key="2">
    <source>
        <dbReference type="EMBL" id="OHA34477.1"/>
    </source>
</evidence>
<keyword evidence="1" id="KW-0472">Membrane</keyword>
<dbReference type="InterPro" id="IPR035451">
    <property type="entry name" value="Ada-like_dom_sf"/>
</dbReference>
<proteinExistence type="predicted"/>
<dbReference type="STRING" id="1802319.A2928_03475"/>
<dbReference type="EMBL" id="MHRX01000011">
    <property type="protein sequence ID" value="OHA34477.1"/>
    <property type="molecule type" value="Genomic_DNA"/>
</dbReference>